<evidence type="ECO:0000313" key="1">
    <source>
        <dbReference type="EMBL" id="QWG17665.1"/>
    </source>
</evidence>
<protein>
    <recommendedName>
        <fullName evidence="3">Glycosyltransferase</fullName>
    </recommendedName>
</protein>
<dbReference type="RefSeq" id="WP_215613300.1">
    <property type="nucleotide sequence ID" value="NZ_CP076135.1"/>
</dbReference>
<accession>A0A975NMQ0</accession>
<reference evidence="1" key="1">
    <citation type="submission" date="2021-06" db="EMBL/GenBank/DDBJ databases">
        <title>Bradyrhizobium sp. S2-11-2 Genome sequencing.</title>
        <authorList>
            <person name="Jin L."/>
        </authorList>
    </citation>
    <scope>NUCLEOTIDE SEQUENCE</scope>
    <source>
        <strain evidence="1">S2-11-2</strain>
    </source>
</reference>
<sequence>MTSEPAYRALFLGAGPQMQCGVGHFTRLLQETIERLDPGSCGSLTLTRSEGTAAEIWRAIGSARSVVCNFPIVAWKRVIFRPLLALAIARLRRRRVVLIQHEWGGLHWLRRITYIPALLLANTILMFSPLVRRELADDPLVGWTSRKCVLAPLPPNIEAPAGIADSRLRQRLAAAREQGRLVIGHFGSIYPGKQPNALLQIGAILKERGLNPLIVYVGSFIRGVDTVEDDFYARAAELGIIDDVMVSGYVASDHEVFGLFSEIDAFCYPLDEGLTARRSSILTCVQSGRPLIVTGPALADEFDHHPRFKELIDRGAIVLVARGSGDDVYADRIAAALKWPSVQAPFDFDGWWQDAAQAVRAQMP</sequence>
<evidence type="ECO:0008006" key="3">
    <source>
        <dbReference type="Google" id="ProtNLM"/>
    </source>
</evidence>
<dbReference type="EMBL" id="CP076135">
    <property type="protein sequence ID" value="QWG17665.1"/>
    <property type="molecule type" value="Genomic_DNA"/>
</dbReference>
<name>A0A975NMQ0_9BRAD</name>
<dbReference type="Proteomes" id="UP000680805">
    <property type="component" value="Chromosome"/>
</dbReference>
<proteinExistence type="predicted"/>
<evidence type="ECO:0000313" key="2">
    <source>
        <dbReference type="Proteomes" id="UP000680805"/>
    </source>
</evidence>
<gene>
    <name evidence="1" type="ORF">KMZ68_22315</name>
</gene>
<dbReference type="KEGG" id="bsei:KMZ68_22315"/>
<organism evidence="1 2">
    <name type="scientific">Bradyrhizobium sediminis</name>
    <dbReference type="NCBI Taxonomy" id="2840469"/>
    <lineage>
        <taxon>Bacteria</taxon>
        <taxon>Pseudomonadati</taxon>
        <taxon>Pseudomonadota</taxon>
        <taxon>Alphaproteobacteria</taxon>
        <taxon>Hyphomicrobiales</taxon>
        <taxon>Nitrobacteraceae</taxon>
        <taxon>Bradyrhizobium</taxon>
    </lineage>
</organism>
<dbReference type="SUPFAM" id="SSF53756">
    <property type="entry name" value="UDP-Glycosyltransferase/glycogen phosphorylase"/>
    <property type="match status" value="1"/>
</dbReference>
<dbReference type="Gene3D" id="3.40.50.2000">
    <property type="entry name" value="Glycogen Phosphorylase B"/>
    <property type="match status" value="1"/>
</dbReference>
<dbReference type="AlphaFoldDB" id="A0A975NMQ0"/>